<name>A0A9W4T675_9GLOM</name>
<dbReference type="InterPro" id="IPR025525">
    <property type="entry name" value="hAT-like_transposase_RNase-H"/>
</dbReference>
<feature type="domain" description="hAT-like transposase RNase-H fold" evidence="1">
    <location>
        <begin position="13"/>
        <end position="80"/>
    </location>
</feature>
<protein>
    <submittedName>
        <fullName evidence="2">4094_t:CDS:1</fullName>
    </submittedName>
</protein>
<reference evidence="2" key="1">
    <citation type="submission" date="2022-08" db="EMBL/GenBank/DDBJ databases">
        <authorList>
            <person name="Kallberg Y."/>
            <person name="Tangrot J."/>
            <person name="Rosling A."/>
        </authorList>
    </citation>
    <scope>NUCLEOTIDE SEQUENCE</scope>
    <source>
        <strain evidence="2">Wild A</strain>
    </source>
</reference>
<comment type="caution">
    <text evidence="2">The sequence shown here is derived from an EMBL/GenBank/DDBJ whole genome shotgun (WGS) entry which is preliminary data.</text>
</comment>
<accession>A0A9W4T675</accession>
<dbReference type="Proteomes" id="UP001153678">
    <property type="component" value="Unassembled WGS sequence"/>
</dbReference>
<organism evidence="2 3">
    <name type="scientific">Funneliformis geosporum</name>
    <dbReference type="NCBI Taxonomy" id="1117311"/>
    <lineage>
        <taxon>Eukaryota</taxon>
        <taxon>Fungi</taxon>
        <taxon>Fungi incertae sedis</taxon>
        <taxon>Mucoromycota</taxon>
        <taxon>Glomeromycotina</taxon>
        <taxon>Glomeromycetes</taxon>
        <taxon>Glomerales</taxon>
        <taxon>Glomeraceae</taxon>
        <taxon>Funneliformis</taxon>
    </lineage>
</organism>
<dbReference type="AlphaFoldDB" id="A0A9W4T675"/>
<evidence type="ECO:0000313" key="2">
    <source>
        <dbReference type="EMBL" id="CAI2195743.1"/>
    </source>
</evidence>
<dbReference type="Pfam" id="PF14372">
    <property type="entry name" value="hAT-like_RNase-H"/>
    <property type="match status" value="1"/>
</dbReference>
<gene>
    <name evidence="2" type="ORF">FWILDA_LOCUS17230</name>
</gene>
<sequence length="136" mass="15755">SLEKATKNLLVSMYPTIANVRFYFTEIQDHPKYCIENDDFNQYMLANSINQKINEYWKILDDVTTVATILDSQNKTTLFESGELTTKTINTLRDQLSLYLNQRPQLQTSLPKSSSSSREYFCQLKKRHLGTTAETT</sequence>
<feature type="non-terminal residue" evidence="2">
    <location>
        <position position="1"/>
    </location>
</feature>
<keyword evidence="3" id="KW-1185">Reference proteome</keyword>
<dbReference type="GO" id="GO:0003677">
    <property type="term" value="F:DNA binding"/>
    <property type="evidence" value="ECO:0007669"/>
    <property type="project" value="InterPro"/>
</dbReference>
<dbReference type="OrthoDB" id="2350995at2759"/>
<evidence type="ECO:0000259" key="1">
    <source>
        <dbReference type="Pfam" id="PF14372"/>
    </source>
</evidence>
<proteinExistence type="predicted"/>
<dbReference type="EMBL" id="CAMKVN010012968">
    <property type="protein sequence ID" value="CAI2195743.1"/>
    <property type="molecule type" value="Genomic_DNA"/>
</dbReference>
<evidence type="ECO:0000313" key="3">
    <source>
        <dbReference type="Proteomes" id="UP001153678"/>
    </source>
</evidence>